<dbReference type="AlphaFoldDB" id="A0A811G051"/>
<name>A0A811G051_CORDP</name>
<accession>A0A811G051</accession>
<proteinExistence type="predicted"/>
<dbReference type="EMBL" id="CADDAV010000010">
    <property type="protein sequence ID" value="CAB0594060.1"/>
    <property type="molecule type" value="Genomic_DNA"/>
</dbReference>
<evidence type="ECO:0000313" key="1">
    <source>
        <dbReference type="EMBL" id="CAB0594060.1"/>
    </source>
</evidence>
<organism evidence="1 2">
    <name type="scientific">Corynebacterium diphtheriae</name>
    <dbReference type="NCBI Taxonomy" id="1717"/>
    <lineage>
        <taxon>Bacteria</taxon>
        <taxon>Bacillati</taxon>
        <taxon>Actinomycetota</taxon>
        <taxon>Actinomycetes</taxon>
        <taxon>Mycobacteriales</taxon>
        <taxon>Corynebacteriaceae</taxon>
        <taxon>Corynebacterium</taxon>
    </lineage>
</organism>
<dbReference type="SUPFAM" id="SSF52833">
    <property type="entry name" value="Thioredoxin-like"/>
    <property type="match status" value="1"/>
</dbReference>
<sequence>MNNTATVYGRPGCMKCRQTERKLAQLGLTVIGDLIDNYPNKVEEMAVNGEMELPLVEAAINGKHYRWTGFDTKNFDAIKELLQ</sequence>
<dbReference type="Proteomes" id="UP000480222">
    <property type="component" value="Unassembled WGS sequence"/>
</dbReference>
<gene>
    <name evidence="1" type="ORF">CIP107547_00901</name>
</gene>
<reference evidence="1 2" key="1">
    <citation type="submission" date="2020-02" db="EMBL/GenBank/DDBJ databases">
        <authorList>
            <person name="Brisse S."/>
        </authorList>
    </citation>
    <scope>NUCLEOTIDE SEQUENCE [LARGE SCALE GENOMIC DNA]</scope>
    <source>
        <strain evidence="1">CIP107547</strain>
    </source>
</reference>
<dbReference type="Gene3D" id="3.40.30.10">
    <property type="entry name" value="Glutaredoxin"/>
    <property type="match status" value="1"/>
</dbReference>
<evidence type="ECO:0000313" key="2">
    <source>
        <dbReference type="Proteomes" id="UP000480222"/>
    </source>
</evidence>
<dbReference type="RefSeq" id="WP_082260463.1">
    <property type="nucleotide sequence ID" value="NZ_MDYV01000022.1"/>
</dbReference>
<protein>
    <submittedName>
        <fullName evidence="1">Uncharacterized protein</fullName>
    </submittedName>
</protein>
<comment type="caution">
    <text evidence="1">The sequence shown here is derived from an EMBL/GenBank/DDBJ whole genome shotgun (WGS) entry which is preliminary data.</text>
</comment>
<dbReference type="InterPro" id="IPR036249">
    <property type="entry name" value="Thioredoxin-like_sf"/>
</dbReference>